<dbReference type="OrthoDB" id="7362463at2"/>
<dbReference type="Proteomes" id="UP000078543">
    <property type="component" value="Unassembled WGS sequence"/>
</dbReference>
<comment type="caution">
    <text evidence="1">The sequence shown here is derived from an EMBL/GenBank/DDBJ whole genome shotgun (WGS) entry which is preliminary data.</text>
</comment>
<dbReference type="STRING" id="1437059.A6A05_18145"/>
<sequence>MTEADDRHFAAAFTRALANDQGDEAKRHLAAGRSIYYMDDRYPDAIVKEFPDGRRQLVALQDDREVVLRDL</sequence>
<dbReference type="EMBL" id="LWQU01000004">
    <property type="protein sequence ID" value="OAN67997.1"/>
    <property type="molecule type" value="Genomic_DNA"/>
</dbReference>
<accession>A0A178N002</accession>
<gene>
    <name evidence="1" type="ORF">A6A05_18145</name>
</gene>
<reference evidence="1 2" key="1">
    <citation type="submission" date="2016-04" db="EMBL/GenBank/DDBJ databases">
        <title>Draft genome sequence of freshwater magnetotactic bacteria Magnetospirillum marisnigri SP-1 and Magnetospirillum moscoviense BB-1.</title>
        <authorList>
            <person name="Koziaeva V."/>
            <person name="Dziuba M.V."/>
            <person name="Ivanov T.M."/>
            <person name="Kuznetsov B."/>
            <person name="Grouzdev D.S."/>
        </authorList>
    </citation>
    <scope>NUCLEOTIDE SEQUENCE [LARGE SCALE GENOMIC DNA]</scope>
    <source>
        <strain evidence="1 2">BB-1</strain>
    </source>
</reference>
<protein>
    <submittedName>
        <fullName evidence="1">Uncharacterized protein</fullName>
    </submittedName>
</protein>
<organism evidence="1 2">
    <name type="scientific">Magnetospirillum moscoviense</name>
    <dbReference type="NCBI Taxonomy" id="1437059"/>
    <lineage>
        <taxon>Bacteria</taxon>
        <taxon>Pseudomonadati</taxon>
        <taxon>Pseudomonadota</taxon>
        <taxon>Alphaproteobacteria</taxon>
        <taxon>Rhodospirillales</taxon>
        <taxon>Rhodospirillaceae</taxon>
        <taxon>Magnetospirillum</taxon>
    </lineage>
</organism>
<dbReference type="AlphaFoldDB" id="A0A178N002"/>
<evidence type="ECO:0000313" key="1">
    <source>
        <dbReference type="EMBL" id="OAN67997.1"/>
    </source>
</evidence>
<proteinExistence type="predicted"/>
<name>A0A178N002_9PROT</name>
<evidence type="ECO:0000313" key="2">
    <source>
        <dbReference type="Proteomes" id="UP000078543"/>
    </source>
</evidence>
<keyword evidence="2" id="KW-1185">Reference proteome</keyword>